<evidence type="ECO:0000313" key="2">
    <source>
        <dbReference type="EMBL" id="KAJ9573797.1"/>
    </source>
</evidence>
<dbReference type="AlphaFoldDB" id="A0AAD7Z516"/>
<keyword evidence="1" id="KW-0472">Membrane</keyword>
<name>A0AAD7Z516_DIPPU</name>
<accession>A0AAD7Z516</accession>
<keyword evidence="1" id="KW-0812">Transmembrane</keyword>
<reference evidence="2" key="1">
    <citation type="journal article" date="2023" name="IScience">
        <title>Live-bearing cockroach genome reveals convergent evolutionary mechanisms linked to viviparity in insects and beyond.</title>
        <authorList>
            <person name="Fouks B."/>
            <person name="Harrison M.C."/>
            <person name="Mikhailova A.A."/>
            <person name="Marchal E."/>
            <person name="English S."/>
            <person name="Carruthers M."/>
            <person name="Jennings E.C."/>
            <person name="Chiamaka E.L."/>
            <person name="Frigard R.A."/>
            <person name="Pippel M."/>
            <person name="Attardo G.M."/>
            <person name="Benoit J.B."/>
            <person name="Bornberg-Bauer E."/>
            <person name="Tobe S.S."/>
        </authorList>
    </citation>
    <scope>NUCLEOTIDE SEQUENCE</scope>
    <source>
        <strain evidence="2">Stay&amp;Tobe</strain>
    </source>
</reference>
<gene>
    <name evidence="2" type="ORF">L9F63_008834</name>
</gene>
<proteinExistence type="predicted"/>
<dbReference type="Proteomes" id="UP001233999">
    <property type="component" value="Unassembled WGS sequence"/>
</dbReference>
<organism evidence="2 3">
    <name type="scientific">Diploptera punctata</name>
    <name type="common">Pacific beetle cockroach</name>
    <dbReference type="NCBI Taxonomy" id="6984"/>
    <lineage>
        <taxon>Eukaryota</taxon>
        <taxon>Metazoa</taxon>
        <taxon>Ecdysozoa</taxon>
        <taxon>Arthropoda</taxon>
        <taxon>Hexapoda</taxon>
        <taxon>Insecta</taxon>
        <taxon>Pterygota</taxon>
        <taxon>Neoptera</taxon>
        <taxon>Polyneoptera</taxon>
        <taxon>Dictyoptera</taxon>
        <taxon>Blattodea</taxon>
        <taxon>Blaberoidea</taxon>
        <taxon>Blaberidae</taxon>
        <taxon>Diplopterinae</taxon>
        <taxon>Diploptera</taxon>
    </lineage>
</organism>
<reference evidence="2" key="2">
    <citation type="submission" date="2023-05" db="EMBL/GenBank/DDBJ databases">
        <authorList>
            <person name="Fouks B."/>
        </authorList>
    </citation>
    <scope>NUCLEOTIDE SEQUENCE</scope>
    <source>
        <strain evidence="2">Stay&amp;Tobe</strain>
        <tissue evidence="2">Testes</tissue>
    </source>
</reference>
<evidence type="ECO:0000313" key="3">
    <source>
        <dbReference type="Proteomes" id="UP001233999"/>
    </source>
</evidence>
<keyword evidence="3" id="KW-1185">Reference proteome</keyword>
<evidence type="ECO:0000256" key="1">
    <source>
        <dbReference type="SAM" id="Phobius"/>
    </source>
</evidence>
<protein>
    <submittedName>
        <fullName evidence="2">Uncharacterized protein</fullName>
    </submittedName>
</protein>
<dbReference type="EMBL" id="JASPKZ010010680">
    <property type="protein sequence ID" value="KAJ9573797.1"/>
    <property type="molecule type" value="Genomic_DNA"/>
</dbReference>
<comment type="caution">
    <text evidence="2">The sequence shown here is derived from an EMBL/GenBank/DDBJ whole genome shotgun (WGS) entry which is preliminary data.</text>
</comment>
<feature type="non-terminal residue" evidence="2">
    <location>
        <position position="1"/>
    </location>
</feature>
<feature type="transmembrane region" description="Helical" evidence="1">
    <location>
        <begin position="12"/>
        <end position="35"/>
    </location>
</feature>
<sequence>LCSYLRLTLYSIFFFLLSYTLNLGCTLQLDIYAVFTTELLFKLPSGLGSSGIS</sequence>
<keyword evidence="1" id="KW-1133">Transmembrane helix</keyword>
<feature type="non-terminal residue" evidence="2">
    <location>
        <position position="53"/>
    </location>
</feature>